<reference evidence="2" key="1">
    <citation type="submission" date="2020-01" db="EMBL/GenBank/DDBJ databases">
        <authorList>
            <consortium name="DOE Joint Genome Institute"/>
            <person name="Haridas S."/>
            <person name="Albert R."/>
            <person name="Binder M."/>
            <person name="Bloem J."/>
            <person name="Labutti K."/>
            <person name="Salamov A."/>
            <person name="Andreopoulos B."/>
            <person name="Baker S.E."/>
            <person name="Barry K."/>
            <person name="Bills G."/>
            <person name="Bluhm B.H."/>
            <person name="Cannon C."/>
            <person name="Castanera R."/>
            <person name="Culley D.E."/>
            <person name="Daum C."/>
            <person name="Ezra D."/>
            <person name="Gonzalez J.B."/>
            <person name="Henrissat B."/>
            <person name="Kuo A."/>
            <person name="Liang C."/>
            <person name="Lipzen A."/>
            <person name="Lutzoni F."/>
            <person name="Magnuson J."/>
            <person name="Mondo S."/>
            <person name="Nolan M."/>
            <person name="Ohm R."/>
            <person name="Pangilinan J."/>
            <person name="Park H.-J."/>
            <person name="Ramirez L."/>
            <person name="Alfaro M."/>
            <person name="Sun H."/>
            <person name="Tritt A."/>
            <person name="Yoshinaga Y."/>
            <person name="Zwiers L.-H."/>
            <person name="Turgeon B.G."/>
            <person name="Goodwin S.B."/>
            <person name="Spatafora J.W."/>
            <person name="Crous P.W."/>
            <person name="Grigoriev I.V."/>
        </authorList>
    </citation>
    <scope>NUCLEOTIDE SEQUENCE</scope>
    <source>
        <strain evidence="2">CBS 394.84</strain>
    </source>
</reference>
<gene>
    <name evidence="2" type="ORF">K460DRAFT_342364</name>
</gene>
<dbReference type="Proteomes" id="UP000800039">
    <property type="component" value="Unassembled WGS sequence"/>
</dbReference>
<feature type="compositionally biased region" description="Acidic residues" evidence="1">
    <location>
        <begin position="460"/>
        <end position="470"/>
    </location>
</feature>
<dbReference type="RefSeq" id="XP_040786356.1">
    <property type="nucleotide sequence ID" value="XM_040931189.1"/>
</dbReference>
<dbReference type="OrthoDB" id="5430717at2759"/>
<feature type="compositionally biased region" description="Basic residues" evidence="1">
    <location>
        <begin position="42"/>
        <end position="52"/>
    </location>
</feature>
<evidence type="ECO:0000313" key="2">
    <source>
        <dbReference type="EMBL" id="KAF1843793.1"/>
    </source>
</evidence>
<feature type="region of interest" description="Disordered" evidence="1">
    <location>
        <begin position="618"/>
        <end position="641"/>
    </location>
</feature>
<sequence>MPDNKAVGWRKKLHGSKQKDMLPLNTDGDDTTAVAEDSSDRRRQHGWRRTIHGSRPETPVTVAPTNLAEDSEDARSERSEVSTPRRNSKPKLARYTSLFSSFKESSKGPEFAEPWSDDAPPPFQPYVDPLNALRSIRSHMITASPIPLGHNSGLFRIFEDYGKVREEKENLETLLQDTFHDWETAKDQWNESEGRYEAEIRRLELLIARGTSGMTGRLIKARQGSVVDRRRRHRKTTSNDRFPPMYEFLSPNQLDSEIRLSSQRALLHRPTSPSGKMTALSKQFTNNKIDLAIGSLSNGNRRMTLSRKVQSELNLASMARMEASQSITNSVNSRFSGSIGDPLPDEMAEPTLALIESAVECDAFVALRELGKLVARRRGLNVDSFSEGLIMLLSKASEATHPGHSEEQNTQPALLSHASSSNGKPYVEGISTSRPALRRFQSQPQLSSDQHRRRHFSFEPGDDQLQELEEDIKLHEARNRDGDSSGTDTPSLGRLRNPKLELQLTDPKPSSHTLSVEFPKPSKIPSPMQTSGRVRRETSASSLQSIFARPNLDRRDSRSSILTVVRQSSGGSVRFDSTSMSSSSHNLRTADSSLPLKDPQGSLRFRNSVIALAAARTAEKMSVCKGDSPARNSSRSSTTAS</sequence>
<feature type="region of interest" description="Disordered" evidence="1">
    <location>
        <begin position="1"/>
        <end position="90"/>
    </location>
</feature>
<feature type="compositionally biased region" description="Polar residues" evidence="1">
    <location>
        <begin position="568"/>
        <end position="592"/>
    </location>
</feature>
<organism evidence="2 3">
    <name type="scientific">Cucurbitaria berberidis CBS 394.84</name>
    <dbReference type="NCBI Taxonomy" id="1168544"/>
    <lineage>
        <taxon>Eukaryota</taxon>
        <taxon>Fungi</taxon>
        <taxon>Dikarya</taxon>
        <taxon>Ascomycota</taxon>
        <taxon>Pezizomycotina</taxon>
        <taxon>Dothideomycetes</taxon>
        <taxon>Pleosporomycetidae</taxon>
        <taxon>Pleosporales</taxon>
        <taxon>Pleosporineae</taxon>
        <taxon>Cucurbitariaceae</taxon>
        <taxon>Cucurbitaria</taxon>
    </lineage>
</organism>
<feature type="region of interest" description="Disordered" evidence="1">
    <location>
        <begin position="399"/>
        <end position="551"/>
    </location>
</feature>
<keyword evidence="3" id="KW-1185">Reference proteome</keyword>
<name>A0A9P4GD95_9PLEO</name>
<evidence type="ECO:0000256" key="1">
    <source>
        <dbReference type="SAM" id="MobiDB-lite"/>
    </source>
</evidence>
<feature type="compositionally biased region" description="Basic and acidic residues" evidence="1">
    <location>
        <begin position="471"/>
        <end position="483"/>
    </location>
</feature>
<feature type="region of interest" description="Disordered" evidence="1">
    <location>
        <begin position="568"/>
        <end position="601"/>
    </location>
</feature>
<feature type="compositionally biased region" description="Low complexity" evidence="1">
    <location>
        <begin position="629"/>
        <end position="641"/>
    </location>
</feature>
<dbReference type="EMBL" id="ML976617">
    <property type="protein sequence ID" value="KAF1843793.1"/>
    <property type="molecule type" value="Genomic_DNA"/>
</dbReference>
<comment type="caution">
    <text evidence="2">The sequence shown here is derived from an EMBL/GenBank/DDBJ whole genome shotgun (WGS) entry which is preliminary data.</text>
</comment>
<feature type="compositionally biased region" description="Polar residues" evidence="1">
    <location>
        <begin position="430"/>
        <end position="448"/>
    </location>
</feature>
<protein>
    <submittedName>
        <fullName evidence="2">Uncharacterized protein</fullName>
    </submittedName>
</protein>
<accession>A0A9P4GD95</accession>
<dbReference type="GeneID" id="63848441"/>
<evidence type="ECO:0000313" key="3">
    <source>
        <dbReference type="Proteomes" id="UP000800039"/>
    </source>
</evidence>
<feature type="compositionally biased region" description="Polar residues" evidence="1">
    <location>
        <begin position="408"/>
        <end position="423"/>
    </location>
</feature>
<proteinExistence type="predicted"/>
<dbReference type="AlphaFoldDB" id="A0A9P4GD95"/>